<feature type="compositionally biased region" description="Polar residues" evidence="1">
    <location>
        <begin position="796"/>
        <end position="805"/>
    </location>
</feature>
<accession>A0A9K3PFQ3</accession>
<dbReference type="EMBL" id="JAGRRH010000022">
    <property type="protein sequence ID" value="KAG7345580.1"/>
    <property type="molecule type" value="Genomic_DNA"/>
</dbReference>
<feature type="compositionally biased region" description="Basic and acidic residues" evidence="1">
    <location>
        <begin position="520"/>
        <end position="537"/>
    </location>
</feature>
<feature type="region of interest" description="Disordered" evidence="1">
    <location>
        <begin position="383"/>
        <end position="467"/>
    </location>
</feature>
<evidence type="ECO:0000256" key="1">
    <source>
        <dbReference type="SAM" id="MobiDB-lite"/>
    </source>
</evidence>
<feature type="compositionally biased region" description="Low complexity" evidence="1">
    <location>
        <begin position="393"/>
        <end position="403"/>
    </location>
</feature>
<dbReference type="Proteomes" id="UP000693970">
    <property type="component" value="Unassembled WGS sequence"/>
</dbReference>
<proteinExistence type="predicted"/>
<name>A0A9K3PFQ3_9STRA</name>
<keyword evidence="3" id="KW-1185">Reference proteome</keyword>
<evidence type="ECO:0000313" key="2">
    <source>
        <dbReference type="EMBL" id="KAG7345580.1"/>
    </source>
</evidence>
<protein>
    <submittedName>
        <fullName evidence="2">Uncharacterized protein</fullName>
    </submittedName>
</protein>
<feature type="compositionally biased region" description="Basic and acidic residues" evidence="1">
    <location>
        <begin position="558"/>
        <end position="575"/>
    </location>
</feature>
<sequence length="874" mass="95759">MSDHEEEELDGVVAPGAARRKASKTALRRSALVDSDDNDDDDDDDENLFADSDDDDDDDDENDKGTGTDKKENNKKTFADDDNDSAATSQGWEKYKNALENLREFIVEQRDIDGDSSSSQGQLQPFDLDANVELLEEQGLGSDLQAIDDAISKIANSRKWSFHKDLLLEYLTKKGDIMSLESRMLVGIIARQILVRSKSENPPNKAVAQELFVKLKGDSDKSNSIALYVTSKWPKHFFEEVETNIPSQPDKDLRIHIIKVGLGFVRNAFVIDTAKKVDLLKSRNLLWADFSQQAYQWAFENKTNGTSRIMEVAENAKNHLQTIGASFSGIETSTSTMSDNKSNAKEDHVLKDEEELKRIEAQKSEERRAAMRSKMRRGSNIANAPIPATAMPSSGGVSASVGAPTIPNRPSIATTPASGISYQKMITNGQGYSSGSQHATHPSFPGHTAPPTATSGVLDPNSGGFAQEYNASSYQETSAPFAAPVAHNGQADYKAAGTSRWGNNRRQDQNRDPQNQAPRYSRDERLEARPPIREDVSRPFSSGRGQSTLSEVPLMKPFFDEHRTQRPPLRDDEPRNMMSTPKVPQPRRGMEELRSQRPSLHDANGGVFVADVSQESASRVYQARPGHEERVALRPPLNENEGRPRSFVDDSNYSAYDAVTNSREYNSVSGYENRYEQEEFGRPPREPSRYTDPNQSSSYPSQGTGNKRSRGGGSYQRNTRQRSDSPSFGDGRGRGRGLDMTKPAWMTDPSGPVGGPDGNNFHSSGSSNGAALVDSSASGGGGRGRGRHQTAPAWMTRNQQDQTSMGIGPLPPSGGGRGIHQTQPAWMTQQQQQQQQGGPTGRPEGPIGSSDGGAGRGRGRGLTLPAWVTQQQQQ</sequence>
<feature type="compositionally biased region" description="Polar residues" evidence="1">
    <location>
        <begin position="539"/>
        <end position="550"/>
    </location>
</feature>
<dbReference type="AlphaFoldDB" id="A0A9K3PFQ3"/>
<feature type="compositionally biased region" description="Low complexity" evidence="1">
    <location>
        <begin position="758"/>
        <end position="769"/>
    </location>
</feature>
<feature type="compositionally biased region" description="Acidic residues" evidence="1">
    <location>
        <begin position="1"/>
        <end position="10"/>
    </location>
</feature>
<feature type="compositionally biased region" description="Polar residues" evidence="1">
    <location>
        <begin position="649"/>
        <end position="670"/>
    </location>
</feature>
<feature type="compositionally biased region" description="Acidic residues" evidence="1">
    <location>
        <begin position="34"/>
        <end position="62"/>
    </location>
</feature>
<reference evidence="2" key="1">
    <citation type="journal article" date="2021" name="Sci. Rep.">
        <title>Diploid genomic architecture of Nitzschia inconspicua, an elite biomass production diatom.</title>
        <authorList>
            <person name="Oliver A."/>
            <person name="Podell S."/>
            <person name="Pinowska A."/>
            <person name="Traller J.C."/>
            <person name="Smith S.R."/>
            <person name="McClure R."/>
            <person name="Beliaev A."/>
            <person name="Bohutskyi P."/>
            <person name="Hill E.A."/>
            <person name="Rabines A."/>
            <person name="Zheng H."/>
            <person name="Allen L.Z."/>
            <person name="Kuo A."/>
            <person name="Grigoriev I.V."/>
            <person name="Allen A.E."/>
            <person name="Hazlebeck D."/>
            <person name="Allen E.E."/>
        </authorList>
    </citation>
    <scope>NUCLEOTIDE SEQUENCE</scope>
    <source>
        <strain evidence="2">Hildebrandi</strain>
    </source>
</reference>
<feature type="region of interest" description="Disordered" evidence="1">
    <location>
        <begin position="493"/>
        <end position="874"/>
    </location>
</feature>
<feature type="compositionally biased region" description="Polar residues" evidence="1">
    <location>
        <begin position="691"/>
        <end position="706"/>
    </location>
</feature>
<feature type="compositionally biased region" description="Basic residues" evidence="1">
    <location>
        <begin position="18"/>
        <end position="27"/>
    </location>
</feature>
<feature type="compositionally biased region" description="Basic and acidic residues" evidence="1">
    <location>
        <begin position="63"/>
        <end position="79"/>
    </location>
</feature>
<reference evidence="2" key="2">
    <citation type="submission" date="2021-04" db="EMBL/GenBank/DDBJ databases">
        <authorList>
            <person name="Podell S."/>
        </authorList>
    </citation>
    <scope>NUCLEOTIDE SEQUENCE</scope>
    <source>
        <strain evidence="2">Hildebrandi</strain>
    </source>
</reference>
<gene>
    <name evidence="2" type="ORF">IV203_033111</name>
</gene>
<evidence type="ECO:0000313" key="3">
    <source>
        <dbReference type="Proteomes" id="UP000693970"/>
    </source>
</evidence>
<feature type="region of interest" description="Disordered" evidence="1">
    <location>
        <begin position="1"/>
        <end position="88"/>
    </location>
</feature>
<feature type="compositionally biased region" description="Polar residues" evidence="1">
    <location>
        <begin position="411"/>
        <end position="440"/>
    </location>
</feature>
<organism evidence="2 3">
    <name type="scientific">Nitzschia inconspicua</name>
    <dbReference type="NCBI Taxonomy" id="303405"/>
    <lineage>
        <taxon>Eukaryota</taxon>
        <taxon>Sar</taxon>
        <taxon>Stramenopiles</taxon>
        <taxon>Ochrophyta</taxon>
        <taxon>Bacillariophyta</taxon>
        <taxon>Bacillariophyceae</taxon>
        <taxon>Bacillariophycidae</taxon>
        <taxon>Bacillariales</taxon>
        <taxon>Bacillariaceae</taxon>
        <taxon>Nitzschia</taxon>
    </lineage>
</organism>
<feature type="compositionally biased region" description="Basic and acidic residues" evidence="1">
    <location>
        <begin position="673"/>
        <end position="689"/>
    </location>
</feature>
<comment type="caution">
    <text evidence="2">The sequence shown here is derived from an EMBL/GenBank/DDBJ whole genome shotgun (WGS) entry which is preliminary data.</text>
</comment>